<proteinExistence type="inferred from homology"/>
<evidence type="ECO:0000256" key="2">
    <source>
        <dbReference type="ARBA" id="ARBA00022857"/>
    </source>
</evidence>
<dbReference type="EMBL" id="CDHN01000001">
    <property type="protein sequence ID" value="CEJ79816.1"/>
    <property type="molecule type" value="Genomic_DNA"/>
</dbReference>
<evidence type="ECO:0000259" key="4">
    <source>
        <dbReference type="Pfam" id="PF13460"/>
    </source>
</evidence>
<evidence type="ECO:0000256" key="1">
    <source>
        <dbReference type="ARBA" id="ARBA00005725"/>
    </source>
</evidence>
<dbReference type="OrthoDB" id="4936789at2759"/>
<dbReference type="InterPro" id="IPR051609">
    <property type="entry name" value="NmrA/Isoflavone_reductase-like"/>
</dbReference>
<keyword evidence="3" id="KW-0560">Oxidoreductase</keyword>
<keyword evidence="6" id="KW-1185">Reference proteome</keyword>
<dbReference type="SUPFAM" id="SSF51735">
    <property type="entry name" value="NAD(P)-binding Rossmann-fold domains"/>
    <property type="match status" value="1"/>
</dbReference>
<protein>
    <recommendedName>
        <fullName evidence="4">NAD(P)-binding domain-containing protein</fullName>
    </recommendedName>
</protein>
<dbReference type="PANTHER" id="PTHR47706:SF7">
    <property type="entry name" value="CIPA-LIKE, PUTATIVE (AFU_ORTHOLOGUE AFUA_1G01630)-RELATED"/>
    <property type="match status" value="1"/>
</dbReference>
<dbReference type="InterPro" id="IPR016040">
    <property type="entry name" value="NAD(P)-bd_dom"/>
</dbReference>
<dbReference type="Gene3D" id="3.40.50.720">
    <property type="entry name" value="NAD(P)-binding Rossmann-like Domain"/>
    <property type="match status" value="1"/>
</dbReference>
<keyword evidence="2" id="KW-0521">NADP</keyword>
<reference evidence="5 6" key="1">
    <citation type="journal article" date="2015" name="Genome Announc.">
        <title>Draft Genome Sequence and Gene Annotation of the Entomopathogenic Fungus Verticillium hemipterigenum.</title>
        <authorList>
            <person name="Horn F."/>
            <person name="Habel A."/>
            <person name="Scharf D.H."/>
            <person name="Dworschak J."/>
            <person name="Brakhage A.A."/>
            <person name="Guthke R."/>
            <person name="Hertweck C."/>
            <person name="Linde J."/>
        </authorList>
    </citation>
    <scope>NUCLEOTIDE SEQUENCE [LARGE SCALE GENOMIC DNA]</scope>
</reference>
<evidence type="ECO:0000313" key="6">
    <source>
        <dbReference type="Proteomes" id="UP000039046"/>
    </source>
</evidence>
<evidence type="ECO:0000313" key="5">
    <source>
        <dbReference type="EMBL" id="CEJ79816.1"/>
    </source>
</evidence>
<dbReference type="STRING" id="1531966.A0A0A1SPA0"/>
<sequence>MTTITQYAKDQPAGFTNRIEKVAIVGASGQMGRQFTKALLATGKHQVTVITRPESEAVFPNGVTTIRVDYSGDDLADLVTALRGQEVLLVTLNVRAPPGTVSKFIRAANEAAVKYILPNWFGQDPTNKDLIDGMGFGTMRDGVFAALAEANIKYFFLGCNFWYEFSLAGGMDRYGFDIPNRKYTVVDSGDVKVNTTTWPQCGRAVAALLSLKELPDDADDETPTLAQFTNKPVYVSSFFLSQNDMFESLKRVTGTTDADWTVTHDVSKERWQGALEKVQTGDMRAFGRLMYTRGWFPNGGSDLQNTVGLANDILSLPVEDLDEATKEAVRMAMNNEVPY</sequence>
<organism evidence="5 6">
    <name type="scientific">[Torrubiella] hemipterigena</name>
    <dbReference type="NCBI Taxonomy" id="1531966"/>
    <lineage>
        <taxon>Eukaryota</taxon>
        <taxon>Fungi</taxon>
        <taxon>Dikarya</taxon>
        <taxon>Ascomycota</taxon>
        <taxon>Pezizomycotina</taxon>
        <taxon>Sordariomycetes</taxon>
        <taxon>Hypocreomycetidae</taxon>
        <taxon>Hypocreales</taxon>
        <taxon>Clavicipitaceae</taxon>
        <taxon>Clavicipitaceae incertae sedis</taxon>
        <taxon>'Torrubiella' clade</taxon>
    </lineage>
</organism>
<dbReference type="AlphaFoldDB" id="A0A0A1SPA0"/>
<dbReference type="GO" id="GO:0016491">
    <property type="term" value="F:oxidoreductase activity"/>
    <property type="evidence" value="ECO:0007669"/>
    <property type="project" value="UniProtKB-KW"/>
</dbReference>
<dbReference type="HOGENOM" id="CLU_044876_1_1_1"/>
<accession>A0A0A1SPA0</accession>
<dbReference type="Pfam" id="PF13460">
    <property type="entry name" value="NAD_binding_10"/>
    <property type="match status" value="1"/>
</dbReference>
<name>A0A0A1SPA0_9HYPO</name>
<feature type="domain" description="NAD(P)-binding" evidence="4">
    <location>
        <begin position="26"/>
        <end position="116"/>
    </location>
</feature>
<dbReference type="PANTHER" id="PTHR47706">
    <property type="entry name" value="NMRA-LIKE FAMILY PROTEIN"/>
    <property type="match status" value="1"/>
</dbReference>
<dbReference type="Proteomes" id="UP000039046">
    <property type="component" value="Unassembled WGS sequence"/>
</dbReference>
<evidence type="ECO:0000256" key="3">
    <source>
        <dbReference type="ARBA" id="ARBA00023002"/>
    </source>
</evidence>
<gene>
    <name evidence="5" type="ORF">VHEMI00033</name>
</gene>
<dbReference type="InterPro" id="IPR036291">
    <property type="entry name" value="NAD(P)-bd_dom_sf"/>
</dbReference>
<comment type="similarity">
    <text evidence="1">Belongs to the NmrA-type oxidoreductase family. Isoflavone reductase subfamily.</text>
</comment>